<evidence type="ECO:0000259" key="9">
    <source>
        <dbReference type="Pfam" id="PF01773"/>
    </source>
</evidence>
<comment type="similarity">
    <text evidence="2">Belongs to the concentrative nucleoside transporter (CNT) (TC 2.A.41) family.</text>
</comment>
<evidence type="ECO:0000256" key="3">
    <source>
        <dbReference type="ARBA" id="ARBA00022475"/>
    </source>
</evidence>
<reference evidence="12 13" key="1">
    <citation type="submission" date="2019-05" db="EMBL/GenBank/DDBJ databases">
        <title>Flagellimonas sp. AsT0115, sp. nov., isolated from a marine red algae, Asparagopsis taxiformis.</title>
        <authorList>
            <person name="Kim J."/>
            <person name="Jeong S.E."/>
            <person name="Jeon C.O."/>
        </authorList>
    </citation>
    <scope>NUCLEOTIDE SEQUENCE [LARGE SCALE GENOMIC DNA]</scope>
    <source>
        <strain evidence="12 13">AsT0115</strain>
    </source>
</reference>
<dbReference type="RefSeq" id="WP_138838679.1">
    <property type="nucleotide sequence ID" value="NZ_VCNI01000003.1"/>
</dbReference>
<sequence>MPKLTKIFLVLICFVCTASFGQDLLPADSISAAVDTTIIDDITPKETPQLVPNQGFTINSLWRGALGMAILILISFLFSANRRAINWRTVGIGLGLQLIIAIGVLKVPFIQVIFETIGKLFIQILEFTKIGSTFLFEGLVADTNTFGYIFAFQVLPTIIFFSALTSLLYYLGIIQFIVKGFAWLLTKTFGISGAESLSVAGNIFLGQTEAPLLIKAYLEKMNKSEILLVMIGGMATVAGAVLGAYIDFLGGNDEILKLVFAKHLLAASVMAAPGAIVVSKILYPQTEAINTDVRVSSEKIGSNVLDAISNGTGEGLRLAINVGAMLLVFMAIIALINGILGLFGEIGSFNDWIANNSTYNQLSLEAVLGTIFAPLMWIIGVAKEDIALMGQLLGIKLAASEFVGYTQLAELKNMANSPHFTYNKSVIMATYMLCGFANFASIGIQIGGIGSLAPGQRKTLSEFGMRAVLGGSLASLLSATIAGMILG</sequence>
<feature type="domain" description="Nucleoside transporter/FeoB GTPase Gate" evidence="11">
    <location>
        <begin position="151"/>
        <end position="250"/>
    </location>
</feature>
<gene>
    <name evidence="12" type="ORF">FGG15_17335</name>
</gene>
<feature type="transmembrane region" description="Helical" evidence="7">
    <location>
        <begin position="258"/>
        <end position="278"/>
    </location>
</feature>
<evidence type="ECO:0000313" key="13">
    <source>
        <dbReference type="Proteomes" id="UP000751614"/>
    </source>
</evidence>
<feature type="signal peptide" evidence="8">
    <location>
        <begin position="1"/>
        <end position="21"/>
    </location>
</feature>
<dbReference type="EMBL" id="VCNI01000003">
    <property type="protein sequence ID" value="TMU50986.1"/>
    <property type="molecule type" value="Genomic_DNA"/>
</dbReference>
<protein>
    <submittedName>
        <fullName evidence="12">Na+ dependent nucleoside transporter</fullName>
    </submittedName>
</protein>
<evidence type="ECO:0000256" key="1">
    <source>
        <dbReference type="ARBA" id="ARBA00004651"/>
    </source>
</evidence>
<feature type="transmembrane region" description="Helical" evidence="7">
    <location>
        <begin position="425"/>
        <end position="446"/>
    </location>
</feature>
<keyword evidence="6 7" id="KW-0472">Membrane</keyword>
<feature type="transmembrane region" description="Helical" evidence="7">
    <location>
        <begin position="467"/>
        <end position="486"/>
    </location>
</feature>
<evidence type="ECO:0000256" key="7">
    <source>
        <dbReference type="SAM" id="Phobius"/>
    </source>
</evidence>
<proteinExistence type="inferred from homology"/>
<feature type="domain" description="Concentrative nucleoside transporter N-terminal" evidence="9">
    <location>
        <begin position="66"/>
        <end position="139"/>
    </location>
</feature>
<feature type="chain" id="PRO_5046524855" evidence="8">
    <location>
        <begin position="22"/>
        <end position="487"/>
    </location>
</feature>
<dbReference type="InterPro" id="IPR008276">
    <property type="entry name" value="C_nuclsd_transpt"/>
</dbReference>
<feature type="transmembrane region" description="Helical" evidence="7">
    <location>
        <begin position="148"/>
        <end position="171"/>
    </location>
</feature>
<keyword evidence="13" id="KW-1185">Reference proteome</keyword>
<dbReference type="InterPro" id="IPR002668">
    <property type="entry name" value="CNT_N_dom"/>
</dbReference>
<evidence type="ECO:0000256" key="2">
    <source>
        <dbReference type="ARBA" id="ARBA00009033"/>
    </source>
</evidence>
<keyword evidence="5 7" id="KW-1133">Transmembrane helix</keyword>
<dbReference type="Pfam" id="PF07670">
    <property type="entry name" value="Gate"/>
    <property type="match status" value="1"/>
</dbReference>
<name>A0ABY2WHC4_9FLAO</name>
<evidence type="ECO:0000259" key="11">
    <source>
        <dbReference type="Pfam" id="PF07670"/>
    </source>
</evidence>
<dbReference type="PANTHER" id="PTHR10590">
    <property type="entry name" value="SODIUM/NUCLEOSIDE COTRANSPORTER"/>
    <property type="match status" value="1"/>
</dbReference>
<dbReference type="Pfam" id="PF01773">
    <property type="entry name" value="Nucleos_tra2_N"/>
    <property type="match status" value="1"/>
</dbReference>
<dbReference type="InterPro" id="IPR011642">
    <property type="entry name" value="Gate_dom"/>
</dbReference>
<feature type="domain" description="Concentrative nucleoside transporter C-terminal" evidence="10">
    <location>
        <begin position="263"/>
        <end position="483"/>
    </location>
</feature>
<comment type="subcellular location">
    <subcellularLocation>
        <location evidence="1">Cell membrane</location>
        <topology evidence="1">Multi-pass membrane protein</topology>
    </subcellularLocation>
</comment>
<feature type="transmembrane region" description="Helical" evidence="7">
    <location>
        <begin position="60"/>
        <end position="78"/>
    </location>
</feature>
<feature type="transmembrane region" description="Helical" evidence="7">
    <location>
        <begin position="362"/>
        <end position="379"/>
    </location>
</feature>
<dbReference type="InterPro" id="IPR011657">
    <property type="entry name" value="CNT_C_dom"/>
</dbReference>
<feature type="transmembrane region" description="Helical" evidence="7">
    <location>
        <begin position="318"/>
        <end position="342"/>
    </location>
</feature>
<organism evidence="12 13">
    <name type="scientific">Flagellimonas algicola</name>
    <dbReference type="NCBI Taxonomy" id="2583815"/>
    <lineage>
        <taxon>Bacteria</taxon>
        <taxon>Pseudomonadati</taxon>
        <taxon>Bacteroidota</taxon>
        <taxon>Flavobacteriia</taxon>
        <taxon>Flavobacteriales</taxon>
        <taxon>Flavobacteriaceae</taxon>
        <taxon>Flagellimonas</taxon>
    </lineage>
</organism>
<evidence type="ECO:0000259" key="10">
    <source>
        <dbReference type="Pfam" id="PF07662"/>
    </source>
</evidence>
<accession>A0ABY2WHC4</accession>
<evidence type="ECO:0000313" key="12">
    <source>
        <dbReference type="EMBL" id="TMU50986.1"/>
    </source>
</evidence>
<keyword evidence="3" id="KW-1003">Cell membrane</keyword>
<evidence type="ECO:0000256" key="8">
    <source>
        <dbReference type="SAM" id="SignalP"/>
    </source>
</evidence>
<feature type="transmembrane region" description="Helical" evidence="7">
    <location>
        <begin position="226"/>
        <end position="246"/>
    </location>
</feature>
<comment type="caution">
    <text evidence="12">The sequence shown here is derived from an EMBL/GenBank/DDBJ whole genome shotgun (WGS) entry which is preliminary data.</text>
</comment>
<dbReference type="PANTHER" id="PTHR10590:SF4">
    <property type="entry name" value="SOLUTE CARRIER FAMILY 28 MEMBER 3"/>
    <property type="match status" value="1"/>
</dbReference>
<keyword evidence="4 7" id="KW-0812">Transmembrane</keyword>
<evidence type="ECO:0000256" key="5">
    <source>
        <dbReference type="ARBA" id="ARBA00022989"/>
    </source>
</evidence>
<dbReference type="Pfam" id="PF07662">
    <property type="entry name" value="Nucleos_tra2_C"/>
    <property type="match status" value="1"/>
</dbReference>
<evidence type="ECO:0000256" key="6">
    <source>
        <dbReference type="ARBA" id="ARBA00023136"/>
    </source>
</evidence>
<evidence type="ECO:0000256" key="4">
    <source>
        <dbReference type="ARBA" id="ARBA00022692"/>
    </source>
</evidence>
<dbReference type="Proteomes" id="UP000751614">
    <property type="component" value="Unassembled WGS sequence"/>
</dbReference>
<keyword evidence="8" id="KW-0732">Signal</keyword>
<feature type="transmembrane region" description="Helical" evidence="7">
    <location>
        <begin position="90"/>
        <end position="114"/>
    </location>
</feature>